<keyword evidence="3" id="KW-1185">Reference proteome</keyword>
<evidence type="ECO:0000256" key="1">
    <source>
        <dbReference type="SAM" id="MobiDB-lite"/>
    </source>
</evidence>
<protein>
    <submittedName>
        <fullName evidence="2">Uncharacterized protein</fullName>
    </submittedName>
</protein>
<evidence type="ECO:0000313" key="2">
    <source>
        <dbReference type="EMBL" id="CAL1687841.1"/>
    </source>
</evidence>
<feature type="region of interest" description="Disordered" evidence="1">
    <location>
        <begin position="1"/>
        <end position="26"/>
    </location>
</feature>
<dbReference type="EMBL" id="OZ034831">
    <property type="protein sequence ID" value="CAL1687841.1"/>
    <property type="molecule type" value="Genomic_DNA"/>
</dbReference>
<proteinExistence type="predicted"/>
<gene>
    <name evidence="2" type="ORF">LPLAT_LOCUS13035</name>
</gene>
<dbReference type="Proteomes" id="UP001497644">
    <property type="component" value="Chromosome 8"/>
</dbReference>
<name>A0AAV2P7D3_9HYME</name>
<sequence>MPWSASWIESTRRCESSPEPKSQAERRLNSTLSIPFILPLTMRGEAVGYEPHASPCNLHDKGYRQFNGLSSRARERYRAYLFLSRDYANNR</sequence>
<feature type="compositionally biased region" description="Basic and acidic residues" evidence="1">
    <location>
        <begin position="10"/>
        <end position="26"/>
    </location>
</feature>
<accession>A0AAV2P7D3</accession>
<reference evidence="2" key="1">
    <citation type="submission" date="2024-04" db="EMBL/GenBank/DDBJ databases">
        <authorList>
            <consortium name="Molecular Ecology Group"/>
        </authorList>
    </citation>
    <scope>NUCLEOTIDE SEQUENCE</scope>
</reference>
<dbReference type="AlphaFoldDB" id="A0AAV2P7D3"/>
<organism evidence="2 3">
    <name type="scientific">Lasius platythorax</name>
    <dbReference type="NCBI Taxonomy" id="488582"/>
    <lineage>
        <taxon>Eukaryota</taxon>
        <taxon>Metazoa</taxon>
        <taxon>Ecdysozoa</taxon>
        <taxon>Arthropoda</taxon>
        <taxon>Hexapoda</taxon>
        <taxon>Insecta</taxon>
        <taxon>Pterygota</taxon>
        <taxon>Neoptera</taxon>
        <taxon>Endopterygota</taxon>
        <taxon>Hymenoptera</taxon>
        <taxon>Apocrita</taxon>
        <taxon>Aculeata</taxon>
        <taxon>Formicoidea</taxon>
        <taxon>Formicidae</taxon>
        <taxon>Formicinae</taxon>
        <taxon>Lasius</taxon>
        <taxon>Lasius</taxon>
    </lineage>
</organism>
<evidence type="ECO:0000313" key="3">
    <source>
        <dbReference type="Proteomes" id="UP001497644"/>
    </source>
</evidence>